<organism evidence="1 2">
    <name type="scientific">Candidatus Anaerobutyricum stercoris</name>
    <dbReference type="NCBI Taxonomy" id="2838457"/>
    <lineage>
        <taxon>Bacteria</taxon>
        <taxon>Bacillati</taxon>
        <taxon>Bacillota</taxon>
        <taxon>Clostridia</taxon>
        <taxon>Lachnospirales</taxon>
        <taxon>Lachnospiraceae</taxon>
        <taxon>Anaerobutyricum</taxon>
    </lineage>
</organism>
<sequence>MNTLDATVSMLEAMPEDERLKVFKYTQQLFVSNKSANPFLPVDSRQVLSDLEISREQISRGEGLNMEEALMKLGQEHGFL</sequence>
<dbReference type="AlphaFoldDB" id="A0A9D2J773"/>
<dbReference type="Proteomes" id="UP000824049">
    <property type="component" value="Unassembled WGS sequence"/>
</dbReference>
<reference evidence="1" key="2">
    <citation type="submission" date="2021-04" db="EMBL/GenBank/DDBJ databases">
        <authorList>
            <person name="Gilroy R."/>
        </authorList>
    </citation>
    <scope>NUCLEOTIDE SEQUENCE</scope>
    <source>
        <strain evidence="1">CHK179-28034</strain>
    </source>
</reference>
<evidence type="ECO:0000313" key="1">
    <source>
        <dbReference type="EMBL" id="HIZ39635.1"/>
    </source>
</evidence>
<gene>
    <name evidence="1" type="ORF">H9968_06890</name>
</gene>
<proteinExistence type="predicted"/>
<comment type="caution">
    <text evidence="1">The sequence shown here is derived from an EMBL/GenBank/DDBJ whole genome shotgun (WGS) entry which is preliminary data.</text>
</comment>
<evidence type="ECO:0000313" key="2">
    <source>
        <dbReference type="Proteomes" id="UP000824049"/>
    </source>
</evidence>
<protein>
    <submittedName>
        <fullName evidence="1">Uncharacterized protein</fullName>
    </submittedName>
</protein>
<name>A0A9D2J773_9FIRM</name>
<accession>A0A9D2J773</accession>
<dbReference type="EMBL" id="DXBR01000059">
    <property type="protein sequence ID" value="HIZ39635.1"/>
    <property type="molecule type" value="Genomic_DNA"/>
</dbReference>
<reference evidence="1" key="1">
    <citation type="journal article" date="2021" name="PeerJ">
        <title>Extensive microbial diversity within the chicken gut microbiome revealed by metagenomics and culture.</title>
        <authorList>
            <person name="Gilroy R."/>
            <person name="Ravi A."/>
            <person name="Getino M."/>
            <person name="Pursley I."/>
            <person name="Horton D.L."/>
            <person name="Alikhan N.F."/>
            <person name="Baker D."/>
            <person name="Gharbi K."/>
            <person name="Hall N."/>
            <person name="Watson M."/>
            <person name="Adriaenssens E.M."/>
            <person name="Foster-Nyarko E."/>
            <person name="Jarju S."/>
            <person name="Secka A."/>
            <person name="Antonio M."/>
            <person name="Oren A."/>
            <person name="Chaudhuri R.R."/>
            <person name="La Ragione R."/>
            <person name="Hildebrand F."/>
            <person name="Pallen M.J."/>
        </authorList>
    </citation>
    <scope>NUCLEOTIDE SEQUENCE</scope>
    <source>
        <strain evidence="1">CHK179-28034</strain>
    </source>
</reference>